<accession>A0ABP8Y1X0</accession>
<keyword evidence="5" id="KW-1185">Reference proteome</keyword>
<dbReference type="RefSeq" id="WP_345524028.1">
    <property type="nucleotide sequence ID" value="NZ_BAABKM010000005.1"/>
</dbReference>
<dbReference type="Pfam" id="PF00106">
    <property type="entry name" value="adh_short"/>
    <property type="match status" value="1"/>
</dbReference>
<reference evidence="5" key="1">
    <citation type="journal article" date="2019" name="Int. J. Syst. Evol. Microbiol.">
        <title>The Global Catalogue of Microorganisms (GCM) 10K type strain sequencing project: providing services to taxonomists for standard genome sequencing and annotation.</title>
        <authorList>
            <consortium name="The Broad Institute Genomics Platform"/>
            <consortium name="The Broad Institute Genome Sequencing Center for Infectious Disease"/>
            <person name="Wu L."/>
            <person name="Ma J."/>
        </authorList>
    </citation>
    <scope>NUCLEOTIDE SEQUENCE [LARGE SCALE GENOMIC DNA]</scope>
    <source>
        <strain evidence="5">JCM 18531</strain>
    </source>
</reference>
<keyword evidence="2" id="KW-0560">Oxidoreductase</keyword>
<organism evidence="4 5">
    <name type="scientific">Nocardioides conyzicola</name>
    <dbReference type="NCBI Taxonomy" id="1651781"/>
    <lineage>
        <taxon>Bacteria</taxon>
        <taxon>Bacillati</taxon>
        <taxon>Actinomycetota</taxon>
        <taxon>Actinomycetes</taxon>
        <taxon>Propionibacteriales</taxon>
        <taxon>Nocardioidaceae</taxon>
        <taxon>Nocardioides</taxon>
    </lineage>
</organism>
<sequence length="231" mass="23873">MPVAVITGASQGLGLALARALASAGWSVVADARDAVRLQEAVADLPGGPHLAVPGDVTDSWHRGALAASASDLGGADLLVNNASTLGASPLPRLADLDPDTYLRTLDVNVVAPVALASLLLPQLRVRRGRVLNITSDASVEAYETWGGYGSSKAALDHATRVLAAEEPDVRVYAVDPGDLRTAMHQAAFPGEDIGDRPEPASVVPHLLTLVVGDLRSGRHRAADLEPVVSV</sequence>
<evidence type="ECO:0000256" key="2">
    <source>
        <dbReference type="ARBA" id="ARBA00023002"/>
    </source>
</evidence>
<comment type="similarity">
    <text evidence="1 3">Belongs to the short-chain dehydrogenases/reductases (SDR) family.</text>
</comment>
<dbReference type="PANTHER" id="PTHR44196:SF1">
    <property type="entry name" value="DEHYDROGENASE_REDUCTASE SDR FAMILY MEMBER 7B"/>
    <property type="match status" value="1"/>
</dbReference>
<evidence type="ECO:0000256" key="1">
    <source>
        <dbReference type="ARBA" id="ARBA00006484"/>
    </source>
</evidence>
<dbReference type="Proteomes" id="UP001499974">
    <property type="component" value="Unassembled WGS sequence"/>
</dbReference>
<protein>
    <submittedName>
        <fullName evidence="4">SDR family oxidoreductase</fullName>
    </submittedName>
</protein>
<comment type="caution">
    <text evidence="4">The sequence shown here is derived from an EMBL/GenBank/DDBJ whole genome shotgun (WGS) entry which is preliminary data.</text>
</comment>
<dbReference type="InterPro" id="IPR002347">
    <property type="entry name" value="SDR_fam"/>
</dbReference>
<evidence type="ECO:0000256" key="3">
    <source>
        <dbReference type="RuleBase" id="RU000363"/>
    </source>
</evidence>
<gene>
    <name evidence="4" type="ORF">GCM10023349_45300</name>
</gene>
<dbReference type="PANTHER" id="PTHR44196">
    <property type="entry name" value="DEHYDROGENASE/REDUCTASE SDR FAMILY MEMBER 7B"/>
    <property type="match status" value="1"/>
</dbReference>
<dbReference type="PRINTS" id="PR00080">
    <property type="entry name" value="SDRFAMILY"/>
</dbReference>
<evidence type="ECO:0000313" key="4">
    <source>
        <dbReference type="EMBL" id="GAA4720139.1"/>
    </source>
</evidence>
<dbReference type="SUPFAM" id="SSF51735">
    <property type="entry name" value="NAD(P)-binding Rossmann-fold domains"/>
    <property type="match status" value="1"/>
</dbReference>
<evidence type="ECO:0000313" key="5">
    <source>
        <dbReference type="Proteomes" id="UP001499974"/>
    </source>
</evidence>
<dbReference type="InterPro" id="IPR036291">
    <property type="entry name" value="NAD(P)-bd_dom_sf"/>
</dbReference>
<dbReference type="PRINTS" id="PR00081">
    <property type="entry name" value="GDHRDH"/>
</dbReference>
<dbReference type="EMBL" id="BAABKM010000005">
    <property type="protein sequence ID" value="GAA4720139.1"/>
    <property type="molecule type" value="Genomic_DNA"/>
</dbReference>
<proteinExistence type="inferred from homology"/>
<dbReference type="Gene3D" id="3.40.50.720">
    <property type="entry name" value="NAD(P)-binding Rossmann-like Domain"/>
    <property type="match status" value="1"/>
</dbReference>
<name>A0ABP8Y1X0_9ACTN</name>